<evidence type="ECO:0000313" key="2">
    <source>
        <dbReference type="EnsemblMetazoa" id="PPA46186.1"/>
    </source>
</evidence>
<sequence>MSSVMNNGGDGMVDGYRCYSRGDDGDDDDGLQQLHQRQLQQPWLQRPDDDTNRIAYMSSVMNNGGDGMMEGYVSCHHCCCDLNEDLNLGKQSK</sequence>
<dbReference type="Proteomes" id="UP000005239">
    <property type="component" value="Unassembled WGS sequence"/>
</dbReference>
<gene>
    <name evidence="2" type="primary">WBGene00284555</name>
</gene>
<dbReference type="EnsemblMetazoa" id="PPA46186.1">
    <property type="protein sequence ID" value="PPA46186.1"/>
    <property type="gene ID" value="WBGene00284555"/>
</dbReference>
<feature type="region of interest" description="Disordered" evidence="1">
    <location>
        <begin position="16"/>
        <end position="50"/>
    </location>
</feature>
<protein>
    <submittedName>
        <fullName evidence="2">Uncharacterized protein</fullName>
    </submittedName>
</protein>
<accession>A0A8R1Z4W5</accession>
<evidence type="ECO:0000256" key="1">
    <source>
        <dbReference type="SAM" id="MobiDB-lite"/>
    </source>
</evidence>
<reference evidence="2" key="2">
    <citation type="submission" date="2022-06" db="UniProtKB">
        <authorList>
            <consortium name="EnsemblMetazoa"/>
        </authorList>
    </citation>
    <scope>IDENTIFICATION</scope>
    <source>
        <strain evidence="2">PS312</strain>
    </source>
</reference>
<keyword evidence="3" id="KW-1185">Reference proteome</keyword>
<organism evidence="2 3">
    <name type="scientific">Pristionchus pacificus</name>
    <name type="common">Parasitic nematode worm</name>
    <dbReference type="NCBI Taxonomy" id="54126"/>
    <lineage>
        <taxon>Eukaryota</taxon>
        <taxon>Metazoa</taxon>
        <taxon>Ecdysozoa</taxon>
        <taxon>Nematoda</taxon>
        <taxon>Chromadorea</taxon>
        <taxon>Rhabditida</taxon>
        <taxon>Rhabditina</taxon>
        <taxon>Diplogasteromorpha</taxon>
        <taxon>Diplogasteroidea</taxon>
        <taxon>Neodiplogasteridae</taxon>
        <taxon>Pristionchus</taxon>
    </lineage>
</organism>
<reference evidence="3" key="1">
    <citation type="journal article" date="2008" name="Nat. Genet.">
        <title>The Pristionchus pacificus genome provides a unique perspective on nematode lifestyle and parasitism.</title>
        <authorList>
            <person name="Dieterich C."/>
            <person name="Clifton S.W."/>
            <person name="Schuster L.N."/>
            <person name="Chinwalla A."/>
            <person name="Delehaunty K."/>
            <person name="Dinkelacker I."/>
            <person name="Fulton L."/>
            <person name="Fulton R."/>
            <person name="Godfrey J."/>
            <person name="Minx P."/>
            <person name="Mitreva M."/>
            <person name="Roeseler W."/>
            <person name="Tian H."/>
            <person name="Witte H."/>
            <person name="Yang S.P."/>
            <person name="Wilson R.K."/>
            <person name="Sommer R.J."/>
        </authorList>
    </citation>
    <scope>NUCLEOTIDE SEQUENCE [LARGE SCALE GENOMIC DNA]</scope>
    <source>
        <strain evidence="3">PS312</strain>
    </source>
</reference>
<evidence type="ECO:0000313" key="3">
    <source>
        <dbReference type="Proteomes" id="UP000005239"/>
    </source>
</evidence>
<accession>A0A2A6BHJ0</accession>
<dbReference type="AlphaFoldDB" id="A0A2A6BHJ0"/>
<proteinExistence type="predicted"/>
<feature type="compositionally biased region" description="Low complexity" evidence="1">
    <location>
        <begin position="31"/>
        <end position="45"/>
    </location>
</feature>
<name>A0A2A6BHJ0_PRIPA</name>